<dbReference type="AlphaFoldDB" id="A0A5E4R7Q5"/>
<dbReference type="InterPro" id="IPR043972">
    <property type="entry name" value="FUZ/MON1/HPS1_longin_1"/>
</dbReference>
<dbReference type="SUPFAM" id="SSF54556">
    <property type="entry name" value="Chitinase insertion domain"/>
    <property type="match status" value="1"/>
</dbReference>
<dbReference type="GO" id="GO:0006623">
    <property type="term" value="P:protein targeting to vacuole"/>
    <property type="evidence" value="ECO:0007669"/>
    <property type="project" value="InterPro"/>
</dbReference>
<evidence type="ECO:0000256" key="2">
    <source>
        <dbReference type="ARBA" id="ARBA00009121"/>
    </source>
</evidence>
<dbReference type="GO" id="GO:0032510">
    <property type="term" value="P:endosome to lysosome transport via multivesicular body sorting pathway"/>
    <property type="evidence" value="ECO:0007669"/>
    <property type="project" value="TreeGrafter"/>
</dbReference>
<feature type="non-terminal residue" evidence="7">
    <location>
        <position position="1"/>
    </location>
</feature>
<dbReference type="Pfam" id="PF19036">
    <property type="entry name" value="Fuz_longin_1"/>
    <property type="match status" value="1"/>
</dbReference>
<organism evidence="7 8">
    <name type="scientific">Leptidea sinapis</name>
    <dbReference type="NCBI Taxonomy" id="189913"/>
    <lineage>
        <taxon>Eukaryota</taxon>
        <taxon>Metazoa</taxon>
        <taxon>Ecdysozoa</taxon>
        <taxon>Arthropoda</taxon>
        <taxon>Hexapoda</taxon>
        <taxon>Insecta</taxon>
        <taxon>Pterygota</taxon>
        <taxon>Neoptera</taxon>
        <taxon>Endopterygota</taxon>
        <taxon>Lepidoptera</taxon>
        <taxon>Glossata</taxon>
        <taxon>Ditrysia</taxon>
        <taxon>Papilionoidea</taxon>
        <taxon>Pieridae</taxon>
        <taxon>Dismorphiinae</taxon>
        <taxon>Leptidea</taxon>
    </lineage>
</organism>
<dbReference type="SMART" id="SM00494">
    <property type="entry name" value="ChtBD2"/>
    <property type="match status" value="1"/>
</dbReference>
<dbReference type="InterPro" id="IPR036508">
    <property type="entry name" value="Chitin-bd_dom_sf"/>
</dbReference>
<dbReference type="PRINTS" id="PR01546">
    <property type="entry name" value="YEAST73DUF"/>
</dbReference>
<dbReference type="SMART" id="SM00636">
    <property type="entry name" value="Glyco_18"/>
    <property type="match status" value="1"/>
</dbReference>
<dbReference type="PROSITE" id="PS51910">
    <property type="entry name" value="GH18_2"/>
    <property type="match status" value="1"/>
</dbReference>
<dbReference type="GO" id="GO:0035658">
    <property type="term" value="C:Mon1-Ccz1 complex"/>
    <property type="evidence" value="ECO:0007669"/>
    <property type="project" value="TreeGrafter"/>
</dbReference>
<dbReference type="InterPro" id="IPR043971">
    <property type="entry name" value="FUZ/MON1/HPS1_longin_2"/>
</dbReference>
<dbReference type="Gene3D" id="2.170.140.10">
    <property type="entry name" value="Chitin binding domain"/>
    <property type="match status" value="1"/>
</dbReference>
<dbReference type="Pfam" id="PF01607">
    <property type="entry name" value="CBM_14"/>
    <property type="match status" value="1"/>
</dbReference>
<dbReference type="FunFam" id="3.10.50.10:FF:000008">
    <property type="entry name" value="Chitinase 11"/>
    <property type="match status" value="1"/>
</dbReference>
<dbReference type="EMBL" id="FZQP02007060">
    <property type="protein sequence ID" value="VVD06028.1"/>
    <property type="molecule type" value="Genomic_DNA"/>
</dbReference>
<gene>
    <name evidence="7" type="ORF">LSINAPIS_LOCUS15460</name>
</gene>
<keyword evidence="8" id="KW-1185">Reference proteome</keyword>
<dbReference type="Pfam" id="PF19037">
    <property type="entry name" value="Fuz_longin_2"/>
    <property type="match status" value="1"/>
</dbReference>
<protein>
    <submittedName>
        <fullName evidence="7">Uncharacterized protein</fullName>
    </submittedName>
</protein>
<evidence type="ECO:0000259" key="5">
    <source>
        <dbReference type="PROSITE" id="PS50940"/>
    </source>
</evidence>
<feature type="compositionally biased region" description="Polar residues" evidence="4">
    <location>
        <begin position="447"/>
        <end position="459"/>
    </location>
</feature>
<dbReference type="InterPro" id="IPR004353">
    <property type="entry name" value="Mon1"/>
</dbReference>
<dbReference type="InterPro" id="IPR043970">
    <property type="entry name" value="FUZ/MON1/HPS1_longin_3"/>
</dbReference>
<dbReference type="InterPro" id="IPR029070">
    <property type="entry name" value="Chitinase_insertion_sf"/>
</dbReference>
<sequence length="947" mass="106038">NFRKFNALKQNNPNLKTILAVGGWNEGSAKYSIMAANANLRKNFITSTTNMLLTYGFDGLSLDWEYPNRRDSVYGVDDIDNYTKLLKELKSEFVKHGLILTAAVSPTAATAALSYNIPEISQYLDQIEIMTYDMYGPWDDVTGCPPEKLLIGVPFYGNTFILANSNMSGVGVPSNGIGIAGPYTATRGHIGYNEFCNLVKTEAWSKRYDALSRVPYGVQGRNWVSYDDAGSISDKINYAVKFNVSGVMIWSIETDDFHGICHSESFPLLRAVNNVLDKALSTSNTTTSTSTSTSTSSSISTSTRPTSTTIIIPSTAVPSIPESTQTFECKKEGVFQNPKSCSTFFICVRIREGEFQLNSMTCPVGLYWDHILMTCNYPENVDCVISLYEQIIYKMASTSNDVVANSSEDSKNELEPGASYDSILNPTDSFEEFASDIHPSLEDRQSELTNKSSTISEIQSEIGEPSKNMKESKSSDNLQSKDEGMSSSASISIITEENGDETDENDVEEYLKSPELVNKEKHVFILSTAGKPIYSRYGNEDKLAGLCGVIQALVSVVEEQKHDILRSMSTADCKAVFMVKGPLILVAVSKSNESENQLVLQLTYAFNQIVSILTLTQLNRIFEQRRNYDLRRLLAGAERLIDNLFIFMEKDPAFLLGAVRCLPLPEKVRENITSAITSTCHKIRDLVFAILIAGNQLITLVRMKKYTLHPSDIHLLFNLVRSSESFKTAESWTPICLPKFDATGFLHGHVSYIAEDCQACLLLLTVQRDAFYPLSQAKHTISEKLRRSNCLVAINDALNRNKDLPTTNPLKNIGVLEIRHFMYKCKSTAQLFTSDPISLDRLQDYRLQHTEGGDVGKKVVKKLSDIDYVRNYRKFCSQIHCTRAPAKLIFRSNSQDTVLAWVTNGFELYVTFDALMEKDRAIRAVDQLLRWIKELEKRIFIMNAPTF</sequence>
<evidence type="ECO:0000256" key="3">
    <source>
        <dbReference type="ARBA" id="ARBA00022669"/>
    </source>
</evidence>
<dbReference type="InterPro" id="IPR002557">
    <property type="entry name" value="Chitin-bd_dom"/>
</dbReference>
<feature type="region of interest" description="Disordered" evidence="4">
    <location>
        <begin position="442"/>
        <end position="488"/>
    </location>
</feature>
<dbReference type="InterPro" id="IPR011583">
    <property type="entry name" value="Chitinase_II/V-like_cat"/>
</dbReference>
<dbReference type="Pfam" id="PF00704">
    <property type="entry name" value="Glyco_hydro_18"/>
    <property type="match status" value="1"/>
</dbReference>
<dbReference type="Proteomes" id="UP000324832">
    <property type="component" value="Unassembled WGS sequence"/>
</dbReference>
<evidence type="ECO:0000256" key="1">
    <source>
        <dbReference type="ARBA" id="ARBA00008968"/>
    </source>
</evidence>
<comment type="similarity">
    <text evidence="2">Belongs to the glycosyl hydrolase 18 family. Chitinase class II subfamily.</text>
</comment>
<dbReference type="Pfam" id="PF19038">
    <property type="entry name" value="Fuz_longin_3"/>
    <property type="match status" value="1"/>
</dbReference>
<dbReference type="GO" id="GO:0005576">
    <property type="term" value="C:extracellular region"/>
    <property type="evidence" value="ECO:0007669"/>
    <property type="project" value="InterPro"/>
</dbReference>
<reference evidence="7 8" key="1">
    <citation type="submission" date="2017-07" db="EMBL/GenBank/DDBJ databases">
        <authorList>
            <person name="Talla V."/>
            <person name="Backstrom N."/>
        </authorList>
    </citation>
    <scope>NUCLEOTIDE SEQUENCE [LARGE SCALE GENOMIC DNA]</scope>
</reference>
<dbReference type="Gene3D" id="3.20.20.80">
    <property type="entry name" value="Glycosidases"/>
    <property type="match status" value="1"/>
</dbReference>
<dbReference type="PROSITE" id="PS50940">
    <property type="entry name" value="CHIT_BIND_II"/>
    <property type="match status" value="1"/>
</dbReference>
<dbReference type="InterPro" id="IPR001223">
    <property type="entry name" value="Glyco_hydro18_cat"/>
</dbReference>
<feature type="compositionally biased region" description="Basic and acidic residues" evidence="4">
    <location>
        <begin position="467"/>
        <end position="484"/>
    </location>
</feature>
<comment type="similarity">
    <text evidence="1">Belongs to the MON1/SAND family.</text>
</comment>
<proteinExistence type="inferred from homology"/>
<evidence type="ECO:0000313" key="7">
    <source>
        <dbReference type="EMBL" id="VVD06028.1"/>
    </source>
</evidence>
<evidence type="ECO:0000313" key="8">
    <source>
        <dbReference type="Proteomes" id="UP000324832"/>
    </source>
</evidence>
<name>A0A5E4R7Q5_9NEOP</name>
<dbReference type="PANTHER" id="PTHR13027">
    <property type="entry name" value="SAND PROTEIN-RELATED"/>
    <property type="match status" value="1"/>
</dbReference>
<accession>A0A5E4R7Q5</accession>
<dbReference type="GO" id="GO:0005975">
    <property type="term" value="P:carbohydrate metabolic process"/>
    <property type="evidence" value="ECO:0007669"/>
    <property type="project" value="InterPro"/>
</dbReference>
<feature type="domain" description="GH18" evidence="6">
    <location>
        <begin position="1"/>
        <end position="279"/>
    </location>
</feature>
<dbReference type="Gene3D" id="3.10.50.10">
    <property type="match status" value="1"/>
</dbReference>
<keyword evidence="3" id="KW-0147">Chitin-binding</keyword>
<dbReference type="GO" id="GO:0008061">
    <property type="term" value="F:chitin binding"/>
    <property type="evidence" value="ECO:0007669"/>
    <property type="project" value="UniProtKB-KW"/>
</dbReference>
<evidence type="ECO:0000259" key="6">
    <source>
        <dbReference type="PROSITE" id="PS51910"/>
    </source>
</evidence>
<dbReference type="SUPFAM" id="SSF57625">
    <property type="entry name" value="Invertebrate chitin-binding proteins"/>
    <property type="match status" value="1"/>
</dbReference>
<evidence type="ECO:0000256" key="4">
    <source>
        <dbReference type="SAM" id="MobiDB-lite"/>
    </source>
</evidence>
<dbReference type="InterPro" id="IPR017853">
    <property type="entry name" value="GH"/>
</dbReference>
<feature type="domain" description="Chitin-binding type-2" evidence="5">
    <location>
        <begin position="326"/>
        <end position="385"/>
    </location>
</feature>
<dbReference type="SUPFAM" id="SSF51445">
    <property type="entry name" value="(Trans)glycosidases"/>
    <property type="match status" value="1"/>
</dbReference>
<feature type="region of interest" description="Disordered" evidence="4">
    <location>
        <begin position="282"/>
        <end position="305"/>
    </location>
</feature>
<dbReference type="PANTHER" id="PTHR13027:SF7">
    <property type="entry name" value="VACUOLAR FUSION PROTEIN MON1 HOMOLOG"/>
    <property type="match status" value="1"/>
</dbReference>